<feature type="domain" description="Resolvase/invertase-type recombinase catalytic" evidence="1">
    <location>
        <begin position="3"/>
        <end position="152"/>
    </location>
</feature>
<accession>B7JRF5</accession>
<dbReference type="CDD" id="cd00338">
    <property type="entry name" value="Ser_Recombinase"/>
    <property type="match status" value="1"/>
</dbReference>
<evidence type="ECO:0000259" key="1">
    <source>
        <dbReference type="PROSITE" id="PS51736"/>
    </source>
</evidence>
<dbReference type="InterPro" id="IPR036162">
    <property type="entry name" value="Resolvase-like_N_sf"/>
</dbReference>
<dbReference type="Gene3D" id="3.90.1750.20">
    <property type="entry name" value="Putative Large Serine Recombinase, Chain B, Domain 2"/>
    <property type="match status" value="1"/>
</dbReference>
<dbReference type="SUPFAM" id="SSF53041">
    <property type="entry name" value="Resolvase-like"/>
    <property type="match status" value="1"/>
</dbReference>
<organism evidence="2 3">
    <name type="scientific">Bacillus cereus (strain AH820)</name>
    <dbReference type="NCBI Taxonomy" id="405535"/>
    <lineage>
        <taxon>Bacteria</taxon>
        <taxon>Bacillati</taxon>
        <taxon>Bacillota</taxon>
        <taxon>Bacilli</taxon>
        <taxon>Bacillales</taxon>
        <taxon>Bacillaceae</taxon>
        <taxon>Bacillus</taxon>
        <taxon>Bacillus cereus group</taxon>
    </lineage>
</organism>
<dbReference type="InterPro" id="IPR011109">
    <property type="entry name" value="DNA_bind_recombinase_dom"/>
</dbReference>
<dbReference type="SMART" id="SM00857">
    <property type="entry name" value="Resolvase"/>
    <property type="match status" value="1"/>
</dbReference>
<dbReference type="EMBL" id="CP001283">
    <property type="protein sequence ID" value="ACK87365.1"/>
    <property type="molecule type" value="Genomic_DNA"/>
</dbReference>
<dbReference type="InterPro" id="IPR038109">
    <property type="entry name" value="DNA_bind_recomb_sf"/>
</dbReference>
<dbReference type="KEGG" id="bcu:BCAH820_0853"/>
<dbReference type="GO" id="GO:0000150">
    <property type="term" value="F:DNA strand exchange activity"/>
    <property type="evidence" value="ECO:0007669"/>
    <property type="project" value="InterPro"/>
</dbReference>
<dbReference type="Gene3D" id="3.40.50.1390">
    <property type="entry name" value="Resolvase, N-terminal catalytic domain"/>
    <property type="match status" value="1"/>
</dbReference>
<evidence type="ECO:0000313" key="2">
    <source>
        <dbReference type="EMBL" id="ACK87365.1"/>
    </source>
</evidence>
<dbReference type="PROSITE" id="PS51736">
    <property type="entry name" value="RECOMBINASES_3"/>
    <property type="match status" value="1"/>
</dbReference>
<dbReference type="Proteomes" id="UP000001363">
    <property type="component" value="Chromosome"/>
</dbReference>
<dbReference type="PANTHER" id="PTHR30461">
    <property type="entry name" value="DNA-INVERTASE FROM LAMBDOID PROPHAGE"/>
    <property type="match status" value="1"/>
</dbReference>
<sequence length="494" mass="59451">MKRTVAYYRSSTTLQENSIVMQRSKVVHYSVQKKLPIHEEYTDEYVSSRKVTLLDRPNMARLIQDIKEGTIERILVYKRDRLARNLNEHLELYKLFKEYNIEVCFASENEIAMTYTAIGEYLECILGAMNEHEGKQIAERIMETRIANFISGKSSGNVPFGYETKKREDNSTFIERIEPELKIVREIYDAILSDKYKTLQELYRDFNSQGKLKRKTSWHQQLILETVSNPLYMGTQKMNSNNQSIPRYLTELSIVNEEEWNEANDKILGMLVKRKPNVAKFRFPLKEILQCYECRKDLTTNERMRNRKKYKVYECKEHNVFVVADSIEKDIIRHGKEFFTKMLRSDFEKLYKRSQQKSVEQLQKWIKEQERIVSNQEIKLAKKIDRWLKNESVHHKKEMDLTYDELKEEKNRLVKLQKRLYEIKHIKEQAQQWCNDLKYENIILELSEEKRKEFYRDIIEVIYISDYEYHIIFKHPFMMVQEVYCEPENSLSTS</sequence>
<dbReference type="RefSeq" id="WP_000831864.1">
    <property type="nucleotide sequence ID" value="NC_011773.1"/>
</dbReference>
<dbReference type="AlphaFoldDB" id="B7JRF5"/>
<dbReference type="PANTHER" id="PTHR30461:SF23">
    <property type="entry name" value="DNA RECOMBINASE-RELATED"/>
    <property type="match status" value="1"/>
</dbReference>
<dbReference type="Pfam" id="PF00239">
    <property type="entry name" value="Resolvase"/>
    <property type="match status" value="1"/>
</dbReference>
<dbReference type="InterPro" id="IPR050639">
    <property type="entry name" value="SSR_resolvase"/>
</dbReference>
<evidence type="ECO:0000313" key="3">
    <source>
        <dbReference type="Proteomes" id="UP000001363"/>
    </source>
</evidence>
<protein>
    <submittedName>
        <fullName evidence="2">DNA recombinase, putative</fullName>
    </submittedName>
</protein>
<reference evidence="2 3" key="1">
    <citation type="submission" date="2008-10" db="EMBL/GenBank/DDBJ databases">
        <title>Genome sequence of Bacillus cereus AH820.</title>
        <authorList>
            <person name="Dodson R.J."/>
            <person name="Durkin A.S."/>
            <person name="Rosovitz M.J."/>
            <person name="Rasko D.A."/>
            <person name="Hoffmaster A."/>
            <person name="Ravel J."/>
            <person name="Sutton G."/>
        </authorList>
    </citation>
    <scope>NUCLEOTIDE SEQUENCE [LARGE SCALE GENOMIC DNA]</scope>
    <source>
        <strain evidence="2 3">AH820</strain>
    </source>
</reference>
<dbReference type="Pfam" id="PF07508">
    <property type="entry name" value="Recombinase"/>
    <property type="match status" value="1"/>
</dbReference>
<dbReference type="InterPro" id="IPR006119">
    <property type="entry name" value="Resolv_N"/>
</dbReference>
<dbReference type="HOGENOM" id="CLU_044311_0_0_9"/>
<dbReference type="GO" id="GO:0003677">
    <property type="term" value="F:DNA binding"/>
    <property type="evidence" value="ECO:0007669"/>
    <property type="project" value="InterPro"/>
</dbReference>
<gene>
    <name evidence="2" type="ordered locus">BCAH820_0853</name>
</gene>
<proteinExistence type="predicted"/>
<name>B7JRF5_BACC0</name>